<dbReference type="Proteomes" id="UP001195483">
    <property type="component" value="Unassembled WGS sequence"/>
</dbReference>
<reference evidence="3" key="3">
    <citation type="submission" date="2023-05" db="EMBL/GenBank/DDBJ databases">
        <authorList>
            <person name="Smith C.H."/>
        </authorList>
    </citation>
    <scope>NUCLEOTIDE SEQUENCE</scope>
    <source>
        <strain evidence="3">CHS0354</strain>
        <tissue evidence="3">Mantle</tissue>
    </source>
</reference>
<feature type="chain" id="PRO_5042105076" description="Superoxide dismutase copper/zinc binding domain-containing protein" evidence="1">
    <location>
        <begin position="23"/>
        <end position="277"/>
    </location>
</feature>
<dbReference type="SUPFAM" id="SSF49329">
    <property type="entry name" value="Cu,Zn superoxide dismutase-like"/>
    <property type="match status" value="1"/>
</dbReference>
<evidence type="ECO:0000313" key="4">
    <source>
        <dbReference type="Proteomes" id="UP001195483"/>
    </source>
</evidence>
<protein>
    <recommendedName>
        <fullName evidence="2">Superoxide dismutase copper/zinc binding domain-containing protein</fullName>
    </recommendedName>
</protein>
<reference evidence="3" key="1">
    <citation type="journal article" date="2021" name="Genome Biol. Evol.">
        <title>A High-Quality Reference Genome for a Parasitic Bivalve with Doubly Uniparental Inheritance (Bivalvia: Unionida).</title>
        <authorList>
            <person name="Smith C.H."/>
        </authorList>
    </citation>
    <scope>NUCLEOTIDE SEQUENCE</scope>
    <source>
        <strain evidence="3">CHS0354</strain>
    </source>
</reference>
<dbReference type="Pfam" id="PF00080">
    <property type="entry name" value="Sod_Cu"/>
    <property type="match status" value="1"/>
</dbReference>
<proteinExistence type="predicted"/>
<keyword evidence="1" id="KW-0732">Signal</keyword>
<gene>
    <name evidence="3" type="ORF">CHS0354_019291</name>
</gene>
<dbReference type="InterPro" id="IPR024134">
    <property type="entry name" value="SOD_Cu/Zn_/chaperone"/>
</dbReference>
<dbReference type="PANTHER" id="PTHR10003">
    <property type="entry name" value="SUPEROXIDE DISMUTASE CU-ZN -RELATED"/>
    <property type="match status" value="1"/>
</dbReference>
<reference evidence="3" key="2">
    <citation type="journal article" date="2021" name="Genome Biol. Evol.">
        <title>Developing a high-quality reference genome for a parasitic bivalve with doubly uniparental inheritance (Bivalvia: Unionida).</title>
        <authorList>
            <person name="Smith C.H."/>
        </authorList>
    </citation>
    <scope>NUCLEOTIDE SEQUENCE</scope>
    <source>
        <strain evidence="3">CHS0354</strain>
        <tissue evidence="3">Mantle</tissue>
    </source>
</reference>
<dbReference type="AlphaFoldDB" id="A0AAE0VVW2"/>
<feature type="signal peptide" evidence="1">
    <location>
        <begin position="1"/>
        <end position="22"/>
    </location>
</feature>
<dbReference type="EMBL" id="JAEAOA010001195">
    <property type="protein sequence ID" value="KAK3592036.1"/>
    <property type="molecule type" value="Genomic_DNA"/>
</dbReference>
<comment type="caution">
    <text evidence="3">The sequence shown here is derived from an EMBL/GenBank/DDBJ whole genome shotgun (WGS) entry which is preliminary data.</text>
</comment>
<sequence>MTYEVIKTVLVTVAVSFLIVDGTNPTSRPGGINYTHYESCLGNRNPLIARRYAAICKEFDITSIALPLSVGVQCNLQKNPSLKGVSYQIGGTVSFRQTVTWDCRRRMSLVEITTKITGLPTNDGTTNHGIHVHESIDLRNGCESMGPHFNPLNSPPGATHNALEMRHGGDFGNRHKYDNQTSQGYINDIRYDNLLNLVGNHSIIGRGLLKAQPNHQPATHRKKHSSKTVLESVQKMDKNNKAESASIAQKLKPYNISPTAAPHISQNALNYIDPDNT</sequence>
<dbReference type="GO" id="GO:0006801">
    <property type="term" value="P:superoxide metabolic process"/>
    <property type="evidence" value="ECO:0007669"/>
    <property type="project" value="InterPro"/>
</dbReference>
<keyword evidence="4" id="KW-1185">Reference proteome</keyword>
<name>A0AAE0VVW2_9BIVA</name>
<dbReference type="InterPro" id="IPR036423">
    <property type="entry name" value="SOD-like_Cu/Zn_dom_sf"/>
</dbReference>
<evidence type="ECO:0000313" key="3">
    <source>
        <dbReference type="EMBL" id="KAK3592036.1"/>
    </source>
</evidence>
<evidence type="ECO:0000256" key="1">
    <source>
        <dbReference type="SAM" id="SignalP"/>
    </source>
</evidence>
<dbReference type="InterPro" id="IPR001424">
    <property type="entry name" value="SOD_Cu_Zn_dom"/>
</dbReference>
<evidence type="ECO:0000259" key="2">
    <source>
        <dbReference type="Pfam" id="PF00080"/>
    </source>
</evidence>
<organism evidence="3 4">
    <name type="scientific">Potamilus streckersoni</name>
    <dbReference type="NCBI Taxonomy" id="2493646"/>
    <lineage>
        <taxon>Eukaryota</taxon>
        <taxon>Metazoa</taxon>
        <taxon>Spiralia</taxon>
        <taxon>Lophotrochozoa</taxon>
        <taxon>Mollusca</taxon>
        <taxon>Bivalvia</taxon>
        <taxon>Autobranchia</taxon>
        <taxon>Heteroconchia</taxon>
        <taxon>Palaeoheterodonta</taxon>
        <taxon>Unionida</taxon>
        <taxon>Unionoidea</taxon>
        <taxon>Unionidae</taxon>
        <taxon>Ambleminae</taxon>
        <taxon>Lampsilini</taxon>
        <taxon>Potamilus</taxon>
    </lineage>
</organism>
<accession>A0AAE0VVW2</accession>
<dbReference type="Gene3D" id="2.60.40.200">
    <property type="entry name" value="Superoxide dismutase, copper/zinc binding domain"/>
    <property type="match status" value="1"/>
</dbReference>
<feature type="domain" description="Superoxide dismutase copper/zinc binding" evidence="2">
    <location>
        <begin position="91"/>
        <end position="209"/>
    </location>
</feature>
<dbReference type="GO" id="GO:0005507">
    <property type="term" value="F:copper ion binding"/>
    <property type="evidence" value="ECO:0007669"/>
    <property type="project" value="InterPro"/>
</dbReference>